<organism evidence="2 3">
    <name type="scientific">Chaetomidium leptoderma</name>
    <dbReference type="NCBI Taxonomy" id="669021"/>
    <lineage>
        <taxon>Eukaryota</taxon>
        <taxon>Fungi</taxon>
        <taxon>Dikarya</taxon>
        <taxon>Ascomycota</taxon>
        <taxon>Pezizomycotina</taxon>
        <taxon>Sordariomycetes</taxon>
        <taxon>Sordariomycetidae</taxon>
        <taxon>Sordariales</taxon>
        <taxon>Chaetomiaceae</taxon>
        <taxon>Chaetomidium</taxon>
    </lineage>
</organism>
<dbReference type="AlphaFoldDB" id="A0AAN6VJ58"/>
<dbReference type="Proteomes" id="UP001302745">
    <property type="component" value="Unassembled WGS sequence"/>
</dbReference>
<protein>
    <submittedName>
        <fullName evidence="2">Uncharacterized protein</fullName>
    </submittedName>
</protein>
<evidence type="ECO:0000313" key="3">
    <source>
        <dbReference type="Proteomes" id="UP001302745"/>
    </source>
</evidence>
<feature type="signal peptide" evidence="1">
    <location>
        <begin position="1"/>
        <end position="20"/>
    </location>
</feature>
<gene>
    <name evidence="2" type="ORF">C8A00DRAFT_16439</name>
</gene>
<feature type="chain" id="PRO_5042838309" evidence="1">
    <location>
        <begin position="21"/>
        <end position="277"/>
    </location>
</feature>
<keyword evidence="3" id="KW-1185">Reference proteome</keyword>
<dbReference type="EMBL" id="MU856982">
    <property type="protein sequence ID" value="KAK4152247.1"/>
    <property type="molecule type" value="Genomic_DNA"/>
</dbReference>
<reference evidence="2" key="1">
    <citation type="journal article" date="2023" name="Mol. Phylogenet. Evol.">
        <title>Genome-scale phylogeny and comparative genomics of the fungal order Sordariales.</title>
        <authorList>
            <person name="Hensen N."/>
            <person name="Bonometti L."/>
            <person name="Westerberg I."/>
            <person name="Brannstrom I.O."/>
            <person name="Guillou S."/>
            <person name="Cros-Aarteil S."/>
            <person name="Calhoun S."/>
            <person name="Haridas S."/>
            <person name="Kuo A."/>
            <person name="Mondo S."/>
            <person name="Pangilinan J."/>
            <person name="Riley R."/>
            <person name="LaButti K."/>
            <person name="Andreopoulos B."/>
            <person name="Lipzen A."/>
            <person name="Chen C."/>
            <person name="Yan M."/>
            <person name="Daum C."/>
            <person name="Ng V."/>
            <person name="Clum A."/>
            <person name="Steindorff A."/>
            <person name="Ohm R.A."/>
            <person name="Martin F."/>
            <person name="Silar P."/>
            <person name="Natvig D.O."/>
            <person name="Lalanne C."/>
            <person name="Gautier V."/>
            <person name="Ament-Velasquez S.L."/>
            <person name="Kruys A."/>
            <person name="Hutchinson M.I."/>
            <person name="Powell A.J."/>
            <person name="Barry K."/>
            <person name="Miller A.N."/>
            <person name="Grigoriev I.V."/>
            <person name="Debuchy R."/>
            <person name="Gladieux P."/>
            <person name="Hiltunen Thoren M."/>
            <person name="Johannesson H."/>
        </authorList>
    </citation>
    <scope>NUCLEOTIDE SEQUENCE</scope>
    <source>
        <strain evidence="2">CBS 538.74</strain>
    </source>
</reference>
<comment type="caution">
    <text evidence="2">The sequence shown here is derived from an EMBL/GenBank/DDBJ whole genome shotgun (WGS) entry which is preliminary data.</text>
</comment>
<reference evidence="2" key="2">
    <citation type="submission" date="2023-05" db="EMBL/GenBank/DDBJ databases">
        <authorList>
            <consortium name="Lawrence Berkeley National Laboratory"/>
            <person name="Steindorff A."/>
            <person name="Hensen N."/>
            <person name="Bonometti L."/>
            <person name="Westerberg I."/>
            <person name="Brannstrom I.O."/>
            <person name="Guillou S."/>
            <person name="Cros-Aarteil S."/>
            <person name="Calhoun S."/>
            <person name="Haridas S."/>
            <person name="Kuo A."/>
            <person name="Mondo S."/>
            <person name="Pangilinan J."/>
            <person name="Riley R."/>
            <person name="Labutti K."/>
            <person name="Andreopoulos B."/>
            <person name="Lipzen A."/>
            <person name="Chen C."/>
            <person name="Yanf M."/>
            <person name="Daum C."/>
            <person name="Ng V."/>
            <person name="Clum A."/>
            <person name="Ohm R."/>
            <person name="Martin F."/>
            <person name="Silar P."/>
            <person name="Natvig D."/>
            <person name="Lalanne C."/>
            <person name="Gautier V."/>
            <person name="Ament-Velasquez S.L."/>
            <person name="Kruys A."/>
            <person name="Hutchinson M.I."/>
            <person name="Powell A.J."/>
            <person name="Barry K."/>
            <person name="Miller A.N."/>
            <person name="Grigoriev I.V."/>
            <person name="Debuchy R."/>
            <person name="Gladieux P."/>
            <person name="Thoren M.H."/>
            <person name="Johannesson H."/>
        </authorList>
    </citation>
    <scope>NUCLEOTIDE SEQUENCE</scope>
    <source>
        <strain evidence="2">CBS 538.74</strain>
    </source>
</reference>
<accession>A0AAN6VJ58</accession>
<proteinExistence type="predicted"/>
<evidence type="ECO:0000313" key="2">
    <source>
        <dbReference type="EMBL" id="KAK4152247.1"/>
    </source>
</evidence>
<name>A0AAN6VJ58_9PEZI</name>
<sequence>MHFLTSFVCALSIFTTTGLAAAIAPKAQATAPEPALASAVPVTPVAQAAAPAPEPAVAVAVAPAANQTATTAPSTVAPNATVNSTAALHSAINPNITLPDAICAMNATVYKANAANVTADIKDNSALDDLQKLLNIIANHVERMRKAIHGNVARAALPEFQAPALPAEAADFDTMTAPSFDSGDIIIMDAPFDDFNTMTAPSFDSAEIMDAPFDDYTTTVPGDANPPGLINITCKGIGVCNPVTIIKEKDGKKIKVDKVEKLHKAAENAKKKAGKKD</sequence>
<keyword evidence="1" id="KW-0732">Signal</keyword>
<evidence type="ECO:0000256" key="1">
    <source>
        <dbReference type="SAM" id="SignalP"/>
    </source>
</evidence>